<comment type="caution">
    <text evidence="1">The sequence shown here is derived from an EMBL/GenBank/DDBJ whole genome shotgun (WGS) entry which is preliminary data.</text>
</comment>
<dbReference type="AlphaFoldDB" id="X1TD64"/>
<organism evidence="1">
    <name type="scientific">marine sediment metagenome</name>
    <dbReference type="NCBI Taxonomy" id="412755"/>
    <lineage>
        <taxon>unclassified sequences</taxon>
        <taxon>metagenomes</taxon>
        <taxon>ecological metagenomes</taxon>
    </lineage>
</organism>
<dbReference type="EMBL" id="BARW01024181">
    <property type="protein sequence ID" value="GAI89316.1"/>
    <property type="molecule type" value="Genomic_DNA"/>
</dbReference>
<name>X1TD64_9ZZZZ</name>
<dbReference type="Gene3D" id="2.170.120.30">
    <property type="match status" value="1"/>
</dbReference>
<evidence type="ECO:0008006" key="2">
    <source>
        <dbReference type="Google" id="ProtNLM"/>
    </source>
</evidence>
<accession>X1TD64</accession>
<proteinExistence type="predicted"/>
<evidence type="ECO:0000313" key="1">
    <source>
        <dbReference type="EMBL" id="GAI89316.1"/>
    </source>
</evidence>
<sequence>HQKLVKVNQTVKKTLPIENIENITFSPRKVMVNIPVEQFTETKYDIPIETINVPDTLDLKLFPRTVSITFLVGLSDYNKLSSHLFRAVVDYQSLEKSISNKLKVDLVKYPGYIRSVRFHPMNVDYIIEK</sequence>
<protein>
    <recommendedName>
        <fullName evidence="2">YbbR-like domain-containing protein</fullName>
    </recommendedName>
</protein>
<feature type="non-terminal residue" evidence="1">
    <location>
        <position position="1"/>
    </location>
</feature>
<reference evidence="1" key="1">
    <citation type="journal article" date="2014" name="Front. Microbiol.">
        <title>High frequency of phylogenetically diverse reductive dehalogenase-homologous genes in deep subseafloor sedimentary metagenomes.</title>
        <authorList>
            <person name="Kawai M."/>
            <person name="Futagami T."/>
            <person name="Toyoda A."/>
            <person name="Takaki Y."/>
            <person name="Nishi S."/>
            <person name="Hori S."/>
            <person name="Arai W."/>
            <person name="Tsubouchi T."/>
            <person name="Morono Y."/>
            <person name="Uchiyama I."/>
            <person name="Ito T."/>
            <person name="Fujiyama A."/>
            <person name="Inagaki F."/>
            <person name="Takami H."/>
        </authorList>
    </citation>
    <scope>NUCLEOTIDE SEQUENCE</scope>
    <source>
        <strain evidence="1">Expedition CK06-06</strain>
    </source>
</reference>
<gene>
    <name evidence="1" type="ORF">S12H4_39925</name>
</gene>